<organism evidence="3 4">
    <name type="scientific">Lutibacter flavus</name>
    <dbReference type="NCBI Taxonomy" id="691689"/>
    <lineage>
        <taxon>Bacteria</taxon>
        <taxon>Pseudomonadati</taxon>
        <taxon>Bacteroidota</taxon>
        <taxon>Flavobacteriia</taxon>
        <taxon>Flavobacteriales</taxon>
        <taxon>Flavobacteriaceae</taxon>
        <taxon>Lutibacter</taxon>
    </lineage>
</organism>
<feature type="domain" description="Outer membrane protein beta-barrel" evidence="2">
    <location>
        <begin position="21"/>
        <end position="170"/>
    </location>
</feature>
<dbReference type="InterPro" id="IPR025665">
    <property type="entry name" value="Beta-barrel_OMP_2"/>
</dbReference>
<dbReference type="Pfam" id="PF13568">
    <property type="entry name" value="OMP_b-brl_2"/>
    <property type="match status" value="1"/>
</dbReference>
<dbReference type="InterPro" id="IPR011250">
    <property type="entry name" value="OMP/PagP_B-barrel"/>
</dbReference>
<evidence type="ECO:0000256" key="1">
    <source>
        <dbReference type="SAM" id="SignalP"/>
    </source>
</evidence>
<gene>
    <name evidence="3" type="ORF">SAMN04488111_0788</name>
</gene>
<sequence>MKKRIVLFSVAFIAGIMLMNAQSDVGIKAGLSYNSNGDLKEFTSEVDQIYKDEGKGKSGFNVGFYGKLDLGPIFVRPEIVYTQTTSEYEFNSLIEDYKLSKIDVPVLVGLKLIGPLNVFAGPAFQYILDNDLNGINISDVKNDFSVGVNVGASVEFGRIGIDVRYERGLSENEANWSNAGETFTLDSRPEQLIFSLSYSLSKDKS</sequence>
<feature type="chain" id="PRO_5011991758" evidence="1">
    <location>
        <begin position="22"/>
        <end position="205"/>
    </location>
</feature>
<proteinExistence type="predicted"/>
<name>A0A238VP11_9FLAO</name>
<dbReference type="RefSeq" id="WP_089377103.1">
    <property type="nucleotide sequence ID" value="NZ_FZNX01000001.1"/>
</dbReference>
<dbReference type="Proteomes" id="UP000198412">
    <property type="component" value="Unassembled WGS sequence"/>
</dbReference>
<keyword evidence="4" id="KW-1185">Reference proteome</keyword>
<feature type="signal peptide" evidence="1">
    <location>
        <begin position="1"/>
        <end position="21"/>
    </location>
</feature>
<accession>A0A238VP11</accession>
<protein>
    <submittedName>
        <fullName evidence="3">Outer membrane protein beta-barrel domain-containing protein</fullName>
    </submittedName>
</protein>
<keyword evidence="1" id="KW-0732">Signal</keyword>
<dbReference type="EMBL" id="FZNX01000001">
    <property type="protein sequence ID" value="SNR35921.1"/>
    <property type="molecule type" value="Genomic_DNA"/>
</dbReference>
<evidence type="ECO:0000259" key="2">
    <source>
        <dbReference type="Pfam" id="PF13568"/>
    </source>
</evidence>
<evidence type="ECO:0000313" key="3">
    <source>
        <dbReference type="EMBL" id="SNR35921.1"/>
    </source>
</evidence>
<dbReference type="AlphaFoldDB" id="A0A238VP11"/>
<reference evidence="4" key="1">
    <citation type="submission" date="2017-06" db="EMBL/GenBank/DDBJ databases">
        <authorList>
            <person name="Varghese N."/>
            <person name="Submissions S."/>
        </authorList>
    </citation>
    <scope>NUCLEOTIDE SEQUENCE [LARGE SCALE GENOMIC DNA]</scope>
    <source>
        <strain evidence="4">DSM 27993</strain>
    </source>
</reference>
<dbReference type="OrthoDB" id="1431594at2"/>
<evidence type="ECO:0000313" key="4">
    <source>
        <dbReference type="Proteomes" id="UP000198412"/>
    </source>
</evidence>
<dbReference type="SUPFAM" id="SSF56925">
    <property type="entry name" value="OMPA-like"/>
    <property type="match status" value="1"/>
</dbReference>